<sequence length="207" mass="21225">MKDATRKGLQAAVTATVLGAAMALSAGQAHAATGVTIDSNYIRVTAVDGKRNELFITRSGNSVRIDDNGDTVTAGGGCTRTDRDTVVCPYDGRTLLVNAKDLGDTVLVRGSLPSEINGGTGDDILTMGVDVTAQTFLNGNAGHDTIFGGPARDNITGGAGDDTMFGRDGNDRIDAGDFTPGNDRSYGDAGSDVCTGDVNDLRDGCES</sequence>
<gene>
    <name evidence="3" type="ORF">GCM10017771_58010</name>
</gene>
<dbReference type="SUPFAM" id="SSF51120">
    <property type="entry name" value="beta-Roll"/>
    <property type="match status" value="1"/>
</dbReference>
<dbReference type="AlphaFoldDB" id="A0A919DEY7"/>
<dbReference type="InterPro" id="IPR011049">
    <property type="entry name" value="Serralysin-like_metalloprot_C"/>
</dbReference>
<name>A0A919DEY7_9ACTN</name>
<dbReference type="Pfam" id="PF00353">
    <property type="entry name" value="HemolysinCabind"/>
    <property type="match status" value="2"/>
</dbReference>
<evidence type="ECO:0000313" key="4">
    <source>
        <dbReference type="Proteomes" id="UP000603227"/>
    </source>
</evidence>
<dbReference type="GO" id="GO:0005509">
    <property type="term" value="F:calcium ion binding"/>
    <property type="evidence" value="ECO:0007669"/>
    <property type="project" value="InterPro"/>
</dbReference>
<dbReference type="RefSeq" id="WP_189785405.1">
    <property type="nucleotide sequence ID" value="NZ_BNAT01000023.1"/>
</dbReference>
<evidence type="ECO:0000256" key="2">
    <source>
        <dbReference type="SAM" id="SignalP"/>
    </source>
</evidence>
<reference evidence="3" key="2">
    <citation type="submission" date="2020-09" db="EMBL/GenBank/DDBJ databases">
        <authorList>
            <person name="Sun Q."/>
            <person name="Zhou Y."/>
        </authorList>
    </citation>
    <scope>NUCLEOTIDE SEQUENCE</scope>
    <source>
        <strain evidence="3">CGMCC 4.7403</strain>
    </source>
</reference>
<comment type="caution">
    <text evidence="3">The sequence shown here is derived from an EMBL/GenBank/DDBJ whole genome shotgun (WGS) entry which is preliminary data.</text>
</comment>
<organism evidence="3 4">
    <name type="scientific">Streptomyces capitiformicae</name>
    <dbReference type="NCBI Taxonomy" id="2014920"/>
    <lineage>
        <taxon>Bacteria</taxon>
        <taxon>Bacillati</taxon>
        <taxon>Actinomycetota</taxon>
        <taxon>Actinomycetes</taxon>
        <taxon>Kitasatosporales</taxon>
        <taxon>Streptomycetaceae</taxon>
        <taxon>Streptomyces</taxon>
    </lineage>
</organism>
<feature type="chain" id="PRO_5037549619" description="Calcium-binding protein" evidence="2">
    <location>
        <begin position="32"/>
        <end position="207"/>
    </location>
</feature>
<dbReference type="EMBL" id="BNAT01000023">
    <property type="protein sequence ID" value="GHE39292.1"/>
    <property type="molecule type" value="Genomic_DNA"/>
</dbReference>
<protein>
    <recommendedName>
        <fullName evidence="5">Calcium-binding protein</fullName>
    </recommendedName>
</protein>
<keyword evidence="2" id="KW-0732">Signal</keyword>
<feature type="region of interest" description="Disordered" evidence="1">
    <location>
        <begin position="157"/>
        <end position="191"/>
    </location>
</feature>
<proteinExistence type="predicted"/>
<evidence type="ECO:0000256" key="1">
    <source>
        <dbReference type="SAM" id="MobiDB-lite"/>
    </source>
</evidence>
<reference evidence="3" key="1">
    <citation type="journal article" date="2014" name="Int. J. Syst. Evol. Microbiol.">
        <title>Complete genome sequence of Corynebacterium casei LMG S-19264T (=DSM 44701T), isolated from a smear-ripened cheese.</title>
        <authorList>
            <consortium name="US DOE Joint Genome Institute (JGI-PGF)"/>
            <person name="Walter F."/>
            <person name="Albersmeier A."/>
            <person name="Kalinowski J."/>
            <person name="Ruckert C."/>
        </authorList>
    </citation>
    <scope>NUCLEOTIDE SEQUENCE</scope>
    <source>
        <strain evidence="3">CGMCC 4.7403</strain>
    </source>
</reference>
<feature type="signal peptide" evidence="2">
    <location>
        <begin position="1"/>
        <end position="31"/>
    </location>
</feature>
<dbReference type="PRINTS" id="PR00313">
    <property type="entry name" value="CABNDNGRPT"/>
</dbReference>
<feature type="compositionally biased region" description="Basic and acidic residues" evidence="1">
    <location>
        <begin position="164"/>
        <end position="175"/>
    </location>
</feature>
<evidence type="ECO:0008006" key="5">
    <source>
        <dbReference type="Google" id="ProtNLM"/>
    </source>
</evidence>
<accession>A0A919DEY7</accession>
<keyword evidence="4" id="KW-1185">Reference proteome</keyword>
<evidence type="ECO:0000313" key="3">
    <source>
        <dbReference type="EMBL" id="GHE39292.1"/>
    </source>
</evidence>
<dbReference type="Proteomes" id="UP000603227">
    <property type="component" value="Unassembled WGS sequence"/>
</dbReference>
<dbReference type="Gene3D" id="2.150.10.10">
    <property type="entry name" value="Serralysin-like metalloprotease, C-terminal"/>
    <property type="match status" value="1"/>
</dbReference>
<dbReference type="InterPro" id="IPR001343">
    <property type="entry name" value="Hemolysn_Ca-bd"/>
</dbReference>